<dbReference type="PANTHER" id="PTHR34979">
    <property type="entry name" value="INNER MEMBRANE PROTEIN YGAZ"/>
    <property type="match status" value="1"/>
</dbReference>
<evidence type="ECO:0000256" key="7">
    <source>
        <dbReference type="ARBA" id="ARBA00023136"/>
    </source>
</evidence>
<dbReference type="OrthoDB" id="9179311at2"/>
<comment type="similarity">
    <text evidence="2">Belongs to the AzlC family.</text>
</comment>
<evidence type="ECO:0000256" key="4">
    <source>
        <dbReference type="ARBA" id="ARBA00022475"/>
    </source>
</evidence>
<organism evidence="9 10">
    <name type="scientific">Kinneretia aquatilis</name>
    <dbReference type="NCBI Taxonomy" id="2070761"/>
    <lineage>
        <taxon>Bacteria</taxon>
        <taxon>Pseudomonadati</taxon>
        <taxon>Pseudomonadota</taxon>
        <taxon>Betaproteobacteria</taxon>
        <taxon>Burkholderiales</taxon>
        <taxon>Sphaerotilaceae</taxon>
        <taxon>Roseateles</taxon>
    </lineage>
</organism>
<evidence type="ECO:0000256" key="2">
    <source>
        <dbReference type="ARBA" id="ARBA00010735"/>
    </source>
</evidence>
<feature type="transmembrane region" description="Helical" evidence="8">
    <location>
        <begin position="192"/>
        <end position="209"/>
    </location>
</feature>
<feature type="transmembrane region" description="Helical" evidence="8">
    <location>
        <begin position="46"/>
        <end position="69"/>
    </location>
</feature>
<keyword evidence="5 8" id="KW-0812">Transmembrane</keyword>
<dbReference type="GO" id="GO:1903785">
    <property type="term" value="P:L-valine transmembrane transport"/>
    <property type="evidence" value="ECO:0007669"/>
    <property type="project" value="TreeGrafter"/>
</dbReference>
<reference evidence="9 10" key="1">
    <citation type="submission" date="2018-01" db="EMBL/GenBank/DDBJ databases">
        <title>Draft genome sequence of Paucibacter aquatile CR182 isolated from freshwater of the Nakdong River.</title>
        <authorList>
            <person name="Choi A."/>
            <person name="Chung E.J."/>
        </authorList>
    </citation>
    <scope>NUCLEOTIDE SEQUENCE [LARGE SCALE GENOMIC DNA]</scope>
    <source>
        <strain evidence="9 10">CR182</strain>
    </source>
</reference>
<evidence type="ECO:0000256" key="8">
    <source>
        <dbReference type="SAM" id="Phobius"/>
    </source>
</evidence>
<comment type="caution">
    <text evidence="9">The sequence shown here is derived from an EMBL/GenBank/DDBJ whole genome shotgun (WGS) entry which is preliminary data.</text>
</comment>
<sequence>MLQTLKAQCRHPEFRRGAREMAGITLGISAWGLVTGVAMIKSGLSVGLALLMSLVVFAGSSQLAALPLIASGAPIWVIWATAFCVNLRFIIFSVQWRMYFGHLPLLQRLHIAYFAADLNYVAFLKRFPEAKPHPDQAPYFWGGVCLNWAAWQIPSIAGILLANHVPTQWGLGFAGVLALLGLSYTLLKDRKTWVSAALAGCAAVAAYALPLRLNIMVAIAVAVTAGLLMEHWSPSSAEAAREVRE</sequence>
<keyword evidence="7 8" id="KW-0472">Membrane</keyword>
<feature type="transmembrane region" description="Helical" evidence="8">
    <location>
        <begin position="139"/>
        <end position="162"/>
    </location>
</feature>
<feature type="transmembrane region" description="Helical" evidence="8">
    <location>
        <begin position="168"/>
        <end position="187"/>
    </location>
</feature>
<keyword evidence="3" id="KW-0813">Transport</keyword>
<evidence type="ECO:0000256" key="5">
    <source>
        <dbReference type="ARBA" id="ARBA00022692"/>
    </source>
</evidence>
<dbReference type="RefSeq" id="WP_102768288.1">
    <property type="nucleotide sequence ID" value="NZ_POSP01000003.1"/>
</dbReference>
<comment type="subcellular location">
    <subcellularLocation>
        <location evidence="1">Cell membrane</location>
        <topology evidence="1">Multi-pass membrane protein</topology>
    </subcellularLocation>
</comment>
<keyword evidence="4" id="KW-1003">Cell membrane</keyword>
<accession>A0A2N8KY19</accession>
<proteinExistence type="inferred from homology"/>
<gene>
    <name evidence="9" type="ORF">C1O66_13110</name>
</gene>
<dbReference type="GO" id="GO:0005886">
    <property type="term" value="C:plasma membrane"/>
    <property type="evidence" value="ECO:0007669"/>
    <property type="project" value="UniProtKB-SubCell"/>
</dbReference>
<dbReference type="PANTHER" id="PTHR34979:SF1">
    <property type="entry name" value="INNER MEMBRANE PROTEIN YGAZ"/>
    <property type="match status" value="1"/>
</dbReference>
<name>A0A2N8KY19_9BURK</name>
<feature type="transmembrane region" description="Helical" evidence="8">
    <location>
        <begin position="21"/>
        <end position="40"/>
    </location>
</feature>
<evidence type="ECO:0000256" key="1">
    <source>
        <dbReference type="ARBA" id="ARBA00004651"/>
    </source>
</evidence>
<keyword evidence="10" id="KW-1185">Reference proteome</keyword>
<evidence type="ECO:0000313" key="9">
    <source>
        <dbReference type="EMBL" id="PND38369.1"/>
    </source>
</evidence>
<keyword evidence="6 8" id="KW-1133">Transmembrane helix</keyword>
<dbReference type="Pfam" id="PF03591">
    <property type="entry name" value="AzlC"/>
    <property type="match status" value="1"/>
</dbReference>
<protein>
    <submittedName>
        <fullName evidence="9">Branched-chain amino acid ABC transporter permease</fullName>
    </submittedName>
</protein>
<dbReference type="AlphaFoldDB" id="A0A2N8KY19"/>
<feature type="transmembrane region" description="Helical" evidence="8">
    <location>
        <begin position="76"/>
        <end position="98"/>
    </location>
</feature>
<evidence type="ECO:0000256" key="3">
    <source>
        <dbReference type="ARBA" id="ARBA00022448"/>
    </source>
</evidence>
<evidence type="ECO:0000256" key="6">
    <source>
        <dbReference type="ARBA" id="ARBA00022989"/>
    </source>
</evidence>
<dbReference type="Proteomes" id="UP000235916">
    <property type="component" value="Unassembled WGS sequence"/>
</dbReference>
<dbReference type="InterPro" id="IPR011606">
    <property type="entry name" value="Brnchd-chn_aa_trnsp_permease"/>
</dbReference>
<dbReference type="EMBL" id="POSP01000003">
    <property type="protein sequence ID" value="PND38369.1"/>
    <property type="molecule type" value="Genomic_DNA"/>
</dbReference>
<evidence type="ECO:0000313" key="10">
    <source>
        <dbReference type="Proteomes" id="UP000235916"/>
    </source>
</evidence>